<dbReference type="EMBL" id="AP023099">
    <property type="protein sequence ID" value="BCE89577.1"/>
    <property type="molecule type" value="Genomic_DNA"/>
</dbReference>
<evidence type="ECO:0008006" key="5">
    <source>
        <dbReference type="Google" id="ProtNLM"/>
    </source>
</evidence>
<evidence type="ECO:0000313" key="2">
    <source>
        <dbReference type="EMBL" id="BCE19799.1"/>
    </source>
</evidence>
<dbReference type="InterPro" id="IPR059166">
    <property type="entry name" value="PLD-like_cat"/>
</dbReference>
<reference evidence="2" key="1">
    <citation type="submission" date="2020-05" db="EMBL/GenBank/DDBJ databases">
        <title>Complete genome sequence of Bradyrhizobium diazoefficiens XF1 isolated from soybean nodule.</title>
        <authorList>
            <person name="Noda R."/>
            <person name="Kakizaki K."/>
            <person name="Minamisawa K."/>
        </authorList>
    </citation>
    <scope>NUCLEOTIDE SEQUENCE</scope>
    <source>
        <strain evidence="2">XF1</strain>
    </source>
</reference>
<dbReference type="AlphaFoldDB" id="A0A810CKK7"/>
<dbReference type="RefSeq" id="WP_038966559.1">
    <property type="nucleotide sequence ID" value="NZ_AJQI01000257.1"/>
</dbReference>
<dbReference type="CDD" id="cd09176">
    <property type="entry name" value="PLDc_unchar6"/>
    <property type="match status" value="1"/>
</dbReference>
<dbReference type="EMBL" id="AP023091">
    <property type="protein sequence ID" value="BCE19799.1"/>
    <property type="molecule type" value="Genomic_DNA"/>
</dbReference>
<protein>
    <recommendedName>
        <fullName evidence="5">PLD phosphodiesterase domain-containing protein</fullName>
    </recommendedName>
</protein>
<accession>A0A810CKK7</accession>
<proteinExistence type="predicted"/>
<feature type="region of interest" description="Disordered" evidence="1">
    <location>
        <begin position="513"/>
        <end position="533"/>
    </location>
</feature>
<evidence type="ECO:0000256" key="1">
    <source>
        <dbReference type="SAM" id="MobiDB-lite"/>
    </source>
</evidence>
<evidence type="ECO:0000313" key="4">
    <source>
        <dbReference type="EMBL" id="BCE89577.1"/>
    </source>
</evidence>
<name>A0A810CKK7_9BRAD</name>
<gene>
    <name evidence="4" type="ORF">XF10B_23750</name>
    <name evidence="2" type="ORF">XF1B_24800</name>
    <name evidence="3" type="ORF">XF4B_24010</name>
</gene>
<evidence type="ECO:0000313" key="3">
    <source>
        <dbReference type="EMBL" id="BCE46052.1"/>
    </source>
</evidence>
<sequence>MSEKRPAWQGQPYLDELRPDPTASVRLALFATYSVDVSAVAAMLLALIGRNDEKGSGTVVDFAQAIDRLSGKVKILIQRGRIARPVALPKIAGILDQFIVEQNHDERTRSWHPKIALVAYDAPSLASSWRLWIGSRNLTRSRDLDVGVLVTGGLKRGKNKALLPGIGAVAAKLAADAGRDDAHALAVELEQIWWEAPSGYSIRSLLDGLGENVGLPVEPPAGSVRGITIVSPFLSPGFVKMASKWGPEGRRTLISSMPALIEVAGKAGKPLAGFSRVLAYAAPDAAIDQAPSVPGEPDAATGDDAEPPPLSLHAKIYAFDMGSECVVRIGSANATDRAWFGRNSEIMLELKAGDEFRRGLQFLADSASPVVIDEIAAMASTVTDAAKALDKSRRELMATWSPRLLRDAEKFTLDAGIVPKLAEPTHELSVGLANGDLLAWPAGVSVLALGSVPLALQSEFVQVRIAGQEGELAWMQRVEVTPALEAGRDIAALARHMGLRAFHEWMRTRLNGDVRSSDPTQWDEEPGKSSRNGKSVIYDGLTLEDILSAWARDPEAFSRVDRHFGPYVDAILAHDQTLSEADRVDLHELAEIWAMARERLAS</sequence>
<organism evidence="4">
    <name type="scientific">Bradyrhizobium diazoefficiens</name>
    <dbReference type="NCBI Taxonomy" id="1355477"/>
    <lineage>
        <taxon>Bacteria</taxon>
        <taxon>Pseudomonadati</taxon>
        <taxon>Pseudomonadota</taxon>
        <taxon>Alphaproteobacteria</taxon>
        <taxon>Hyphomicrobiales</taxon>
        <taxon>Nitrobacteraceae</taxon>
        <taxon>Bradyrhizobium</taxon>
    </lineage>
</organism>
<reference evidence="3" key="3">
    <citation type="submission" date="2020-05" db="EMBL/GenBank/DDBJ databases">
        <title>Complete genome sequence of Bradyrhizobium diazoefficiens XF4 isolated from soybean nodule.</title>
        <authorList>
            <person name="Noda R."/>
            <person name="Kakizaki K."/>
            <person name="Minamisawa K."/>
        </authorList>
    </citation>
    <scope>NUCLEOTIDE SEQUENCE</scope>
    <source>
        <strain evidence="3">XF4</strain>
    </source>
</reference>
<dbReference type="EMBL" id="AP023094">
    <property type="protein sequence ID" value="BCE46052.1"/>
    <property type="molecule type" value="Genomic_DNA"/>
</dbReference>
<dbReference type="Gene3D" id="3.30.870.10">
    <property type="entry name" value="Endonuclease Chain A"/>
    <property type="match status" value="1"/>
</dbReference>
<reference evidence="4" key="2">
    <citation type="submission" date="2020-05" db="EMBL/GenBank/DDBJ databases">
        <title>Complete genome sequence of Bradyrhizobium diazoefficiens XF10 isolated from soybean nodule.</title>
        <authorList>
            <person name="Noda R."/>
            <person name="Kakizaki K."/>
            <person name="Minamisawa K."/>
        </authorList>
    </citation>
    <scope>NUCLEOTIDE SEQUENCE</scope>
    <source>
        <strain evidence="4">XF10</strain>
    </source>
</reference>